<dbReference type="InterPro" id="IPR017871">
    <property type="entry name" value="ABC_transporter-like_CS"/>
</dbReference>
<dbReference type="InterPro" id="IPR003593">
    <property type="entry name" value="AAA+_ATPase"/>
</dbReference>
<dbReference type="PANTHER" id="PTHR43394:SF1">
    <property type="entry name" value="ATP-BINDING CASSETTE SUB-FAMILY B MEMBER 10, MITOCHONDRIAL"/>
    <property type="match status" value="1"/>
</dbReference>
<keyword evidence="3" id="KW-1003">Cell membrane</keyword>
<comment type="caution">
    <text evidence="12">The sequence shown here is derived from an EMBL/GenBank/DDBJ whole genome shotgun (WGS) entry which is preliminary data.</text>
</comment>
<evidence type="ECO:0000256" key="7">
    <source>
        <dbReference type="ARBA" id="ARBA00022989"/>
    </source>
</evidence>
<dbReference type="FunFam" id="3.40.50.300:FF:000221">
    <property type="entry name" value="Multidrug ABC transporter ATP-binding protein"/>
    <property type="match status" value="1"/>
</dbReference>
<comment type="subcellular location">
    <subcellularLocation>
        <location evidence="1">Cell membrane</location>
        <topology evidence="1">Multi-pass membrane protein</topology>
    </subcellularLocation>
</comment>
<dbReference type="SUPFAM" id="SSF90123">
    <property type="entry name" value="ABC transporter transmembrane region"/>
    <property type="match status" value="1"/>
</dbReference>
<evidence type="ECO:0000256" key="3">
    <source>
        <dbReference type="ARBA" id="ARBA00022475"/>
    </source>
</evidence>
<dbReference type="GO" id="GO:0016887">
    <property type="term" value="F:ATP hydrolysis activity"/>
    <property type="evidence" value="ECO:0007669"/>
    <property type="project" value="InterPro"/>
</dbReference>
<evidence type="ECO:0000256" key="9">
    <source>
        <dbReference type="SAM" id="Phobius"/>
    </source>
</evidence>
<dbReference type="GO" id="GO:0015421">
    <property type="term" value="F:ABC-type oligopeptide transporter activity"/>
    <property type="evidence" value="ECO:0007669"/>
    <property type="project" value="TreeGrafter"/>
</dbReference>
<evidence type="ECO:0000256" key="6">
    <source>
        <dbReference type="ARBA" id="ARBA00022840"/>
    </source>
</evidence>
<evidence type="ECO:0000256" key="8">
    <source>
        <dbReference type="ARBA" id="ARBA00023136"/>
    </source>
</evidence>
<dbReference type="PROSITE" id="PS50929">
    <property type="entry name" value="ABC_TM1F"/>
    <property type="match status" value="1"/>
</dbReference>
<sequence length="586" mass="64847">MEGLRVIWRRHLSPFRRELAILSVLGLFSAVANGVVPYVTGRFFDALVGVSVGKTTLASAGLPLWAFLLMAWAFVQLVANNIDWIIDRRRRILDTGLNMKIQVSGFEHFFRLPIAFHKNTHTNGAIQKMSQASWRIPGLIRTVILVAPEFLSIIIGIMLAASINLILAGVLFGGVVVYALLLLHILRPIAALDKEVHTKWNEYWDDAAQAVHQIESVKQATAEVHEIKRMDEHLTKETVGLWNSLERIWSNVSFFQRTIVFLTQLTVFILSANFVASGVITVGELIALNGYALMFFGPLVQLGYSWQLIQNGITTALQVEKIFLEPEEQYVPDGAPTLPSTLRTVAFNNVTFRYGTEEPTVLDGVNFSVAPGEVVAIVGESGVGKSTVAGLLSAYYFPTSGEVLVGGIDTRTLDLLSLRQKIAVVPQEIALFNESLRTNILYGSFTATDDAVRHAASEAHLAGFIATLPQGYETLVGERGIKLSVGQKQRVAIARAILRDPRILILDEPTSALDAKTEVIITTALERLMQGRTTFIIAHRLSTVRKADRILVFEKGKIVEDGTHDALLKKKNGVYRKLYEYQVGLY</sequence>
<dbReference type="PANTHER" id="PTHR43394">
    <property type="entry name" value="ATP-DEPENDENT PERMEASE MDL1, MITOCHONDRIAL"/>
    <property type="match status" value="1"/>
</dbReference>
<dbReference type="Pfam" id="PF00664">
    <property type="entry name" value="ABC_membrane"/>
    <property type="match status" value="1"/>
</dbReference>
<gene>
    <name evidence="12" type="ORF">A2942_00685</name>
</gene>
<reference evidence="12 13" key="1">
    <citation type="journal article" date="2016" name="Nat. Commun.">
        <title>Thousands of microbial genomes shed light on interconnected biogeochemical processes in an aquifer system.</title>
        <authorList>
            <person name="Anantharaman K."/>
            <person name="Brown C.T."/>
            <person name="Hug L.A."/>
            <person name="Sharon I."/>
            <person name="Castelle C.J."/>
            <person name="Probst A.J."/>
            <person name="Thomas B.C."/>
            <person name="Singh A."/>
            <person name="Wilkins M.J."/>
            <person name="Karaoz U."/>
            <person name="Brodie E.L."/>
            <person name="Williams K.H."/>
            <person name="Hubbard S.S."/>
            <person name="Banfield J.F."/>
        </authorList>
    </citation>
    <scope>NUCLEOTIDE SEQUENCE [LARGE SCALE GENOMIC DNA]</scope>
</reference>
<dbReference type="GO" id="GO:0005524">
    <property type="term" value="F:ATP binding"/>
    <property type="evidence" value="ECO:0007669"/>
    <property type="project" value="UniProtKB-KW"/>
</dbReference>
<evidence type="ECO:0000259" key="11">
    <source>
        <dbReference type="PROSITE" id="PS50929"/>
    </source>
</evidence>
<dbReference type="AlphaFoldDB" id="A0A1G2DDF9"/>
<keyword evidence="2" id="KW-0813">Transport</keyword>
<keyword evidence="8 9" id="KW-0472">Membrane</keyword>
<dbReference type="GO" id="GO:0005886">
    <property type="term" value="C:plasma membrane"/>
    <property type="evidence" value="ECO:0007669"/>
    <property type="project" value="UniProtKB-SubCell"/>
</dbReference>
<keyword evidence="7 9" id="KW-1133">Transmembrane helix</keyword>
<keyword evidence="5" id="KW-0547">Nucleotide-binding</keyword>
<evidence type="ECO:0000256" key="5">
    <source>
        <dbReference type="ARBA" id="ARBA00022741"/>
    </source>
</evidence>
<organism evidence="12 13">
    <name type="scientific">Candidatus Lloydbacteria bacterium RIFCSPLOWO2_01_FULL_50_20</name>
    <dbReference type="NCBI Taxonomy" id="1798665"/>
    <lineage>
        <taxon>Bacteria</taxon>
        <taxon>Candidatus Lloydiibacteriota</taxon>
    </lineage>
</organism>
<evidence type="ECO:0000256" key="2">
    <source>
        <dbReference type="ARBA" id="ARBA00022448"/>
    </source>
</evidence>
<accession>A0A1G2DDF9</accession>
<feature type="transmembrane region" description="Helical" evidence="9">
    <location>
        <begin position="259"/>
        <end position="280"/>
    </location>
</feature>
<dbReference type="Proteomes" id="UP000178534">
    <property type="component" value="Unassembled WGS sequence"/>
</dbReference>
<dbReference type="InterPro" id="IPR011527">
    <property type="entry name" value="ABC1_TM_dom"/>
</dbReference>
<feature type="transmembrane region" description="Helical" evidence="9">
    <location>
        <begin position="60"/>
        <end position="82"/>
    </location>
</feature>
<keyword evidence="4 9" id="KW-0812">Transmembrane</keyword>
<keyword evidence="6" id="KW-0067">ATP-binding</keyword>
<dbReference type="CDD" id="cd07346">
    <property type="entry name" value="ABC_6TM_exporters"/>
    <property type="match status" value="1"/>
</dbReference>
<dbReference type="Gene3D" id="1.20.1560.10">
    <property type="entry name" value="ABC transporter type 1, transmembrane domain"/>
    <property type="match status" value="1"/>
</dbReference>
<dbReference type="Pfam" id="PF00005">
    <property type="entry name" value="ABC_tran"/>
    <property type="match status" value="1"/>
</dbReference>
<dbReference type="SMART" id="SM00382">
    <property type="entry name" value="AAA"/>
    <property type="match status" value="1"/>
</dbReference>
<dbReference type="SUPFAM" id="SSF52540">
    <property type="entry name" value="P-loop containing nucleoside triphosphate hydrolases"/>
    <property type="match status" value="1"/>
</dbReference>
<feature type="domain" description="ABC transporter" evidence="10">
    <location>
        <begin position="345"/>
        <end position="580"/>
    </location>
</feature>
<name>A0A1G2DDF9_9BACT</name>
<feature type="transmembrane region" description="Helical" evidence="9">
    <location>
        <begin position="138"/>
        <end position="159"/>
    </location>
</feature>
<feature type="transmembrane region" description="Helical" evidence="9">
    <location>
        <begin position="20"/>
        <end position="40"/>
    </location>
</feature>
<dbReference type="Gene3D" id="3.40.50.300">
    <property type="entry name" value="P-loop containing nucleotide triphosphate hydrolases"/>
    <property type="match status" value="1"/>
</dbReference>
<evidence type="ECO:0000256" key="4">
    <source>
        <dbReference type="ARBA" id="ARBA00022692"/>
    </source>
</evidence>
<evidence type="ECO:0000313" key="13">
    <source>
        <dbReference type="Proteomes" id="UP000178534"/>
    </source>
</evidence>
<feature type="transmembrane region" description="Helical" evidence="9">
    <location>
        <begin position="165"/>
        <end position="186"/>
    </location>
</feature>
<evidence type="ECO:0008006" key="14">
    <source>
        <dbReference type="Google" id="ProtNLM"/>
    </source>
</evidence>
<dbReference type="InterPro" id="IPR039421">
    <property type="entry name" value="Type_1_exporter"/>
</dbReference>
<dbReference type="PROSITE" id="PS00211">
    <property type="entry name" value="ABC_TRANSPORTER_1"/>
    <property type="match status" value="1"/>
</dbReference>
<evidence type="ECO:0000313" key="12">
    <source>
        <dbReference type="EMBL" id="OGZ11669.1"/>
    </source>
</evidence>
<feature type="domain" description="ABC transmembrane type-1" evidence="11">
    <location>
        <begin position="20"/>
        <end position="311"/>
    </location>
</feature>
<dbReference type="InterPro" id="IPR036640">
    <property type="entry name" value="ABC1_TM_sf"/>
</dbReference>
<evidence type="ECO:0000259" key="10">
    <source>
        <dbReference type="PROSITE" id="PS50893"/>
    </source>
</evidence>
<dbReference type="InterPro" id="IPR003439">
    <property type="entry name" value="ABC_transporter-like_ATP-bd"/>
</dbReference>
<protein>
    <recommendedName>
        <fullName evidence="14">ABC transporter ATP-binding protein</fullName>
    </recommendedName>
</protein>
<dbReference type="EMBL" id="MHLP01000034">
    <property type="protein sequence ID" value="OGZ11669.1"/>
    <property type="molecule type" value="Genomic_DNA"/>
</dbReference>
<dbReference type="PROSITE" id="PS50893">
    <property type="entry name" value="ABC_TRANSPORTER_2"/>
    <property type="match status" value="1"/>
</dbReference>
<evidence type="ECO:0000256" key="1">
    <source>
        <dbReference type="ARBA" id="ARBA00004651"/>
    </source>
</evidence>
<proteinExistence type="predicted"/>
<dbReference type="InterPro" id="IPR027417">
    <property type="entry name" value="P-loop_NTPase"/>
</dbReference>
<dbReference type="STRING" id="1798665.A2942_00685"/>